<gene>
    <name evidence="7" type="primary">CDKG1</name>
    <name evidence="7" type="ORF">TNCT_385841</name>
</gene>
<name>A0A8X6GVX9_TRICU</name>
<dbReference type="GO" id="GO:0004674">
    <property type="term" value="F:protein serine/threonine kinase activity"/>
    <property type="evidence" value="ECO:0007669"/>
    <property type="project" value="UniProtKB-KW"/>
</dbReference>
<keyword evidence="8" id="KW-1185">Reference proteome</keyword>
<feature type="domain" description="Protein kinase" evidence="6">
    <location>
        <begin position="41"/>
        <end position="340"/>
    </location>
</feature>
<dbReference type="InterPro" id="IPR000719">
    <property type="entry name" value="Prot_kinase_dom"/>
</dbReference>
<keyword evidence="2" id="KW-0808">Transferase</keyword>
<dbReference type="Pfam" id="PF00069">
    <property type="entry name" value="Pkinase"/>
    <property type="match status" value="1"/>
</dbReference>
<comment type="caution">
    <text evidence="7">The sequence shown here is derived from an EMBL/GenBank/DDBJ whole genome shotgun (WGS) entry which is preliminary data.</text>
</comment>
<accession>A0A8X6GVX9</accession>
<dbReference type="InterPro" id="IPR050108">
    <property type="entry name" value="CDK"/>
</dbReference>
<evidence type="ECO:0000313" key="7">
    <source>
        <dbReference type="EMBL" id="GFR12182.1"/>
    </source>
</evidence>
<dbReference type="InterPro" id="IPR011009">
    <property type="entry name" value="Kinase-like_dom_sf"/>
</dbReference>
<protein>
    <submittedName>
        <fullName evidence="7">Cyclin-dependent kinase G1</fullName>
    </submittedName>
</protein>
<keyword evidence="1" id="KW-0723">Serine/threonine-protein kinase</keyword>
<dbReference type="PANTHER" id="PTHR24056">
    <property type="entry name" value="CELL DIVISION PROTEIN KINASE"/>
    <property type="match status" value="1"/>
</dbReference>
<evidence type="ECO:0000256" key="3">
    <source>
        <dbReference type="ARBA" id="ARBA00022741"/>
    </source>
</evidence>
<keyword evidence="3" id="KW-0547">Nucleotide-binding</keyword>
<evidence type="ECO:0000259" key="6">
    <source>
        <dbReference type="PROSITE" id="PS50011"/>
    </source>
</evidence>
<keyword evidence="4 7" id="KW-0418">Kinase</keyword>
<evidence type="ECO:0000256" key="1">
    <source>
        <dbReference type="ARBA" id="ARBA00022527"/>
    </source>
</evidence>
<evidence type="ECO:0000256" key="2">
    <source>
        <dbReference type="ARBA" id="ARBA00022679"/>
    </source>
</evidence>
<evidence type="ECO:0000256" key="5">
    <source>
        <dbReference type="ARBA" id="ARBA00022840"/>
    </source>
</evidence>
<dbReference type="AlphaFoldDB" id="A0A8X6GVX9"/>
<dbReference type="Proteomes" id="UP000887116">
    <property type="component" value="Unassembled WGS sequence"/>
</dbReference>
<organism evidence="7 8">
    <name type="scientific">Trichonephila clavata</name>
    <name type="common">Joro spider</name>
    <name type="synonym">Nephila clavata</name>
    <dbReference type="NCBI Taxonomy" id="2740835"/>
    <lineage>
        <taxon>Eukaryota</taxon>
        <taxon>Metazoa</taxon>
        <taxon>Ecdysozoa</taxon>
        <taxon>Arthropoda</taxon>
        <taxon>Chelicerata</taxon>
        <taxon>Arachnida</taxon>
        <taxon>Araneae</taxon>
        <taxon>Araneomorphae</taxon>
        <taxon>Entelegynae</taxon>
        <taxon>Araneoidea</taxon>
        <taxon>Nephilidae</taxon>
        <taxon>Trichonephila</taxon>
    </lineage>
</organism>
<dbReference type="PROSITE" id="PS50011">
    <property type="entry name" value="PROTEIN_KINASE_DOM"/>
    <property type="match status" value="1"/>
</dbReference>
<dbReference type="Gene3D" id="1.10.510.10">
    <property type="entry name" value="Transferase(Phosphotransferase) domain 1"/>
    <property type="match status" value="1"/>
</dbReference>
<evidence type="ECO:0000313" key="8">
    <source>
        <dbReference type="Proteomes" id="UP000887116"/>
    </source>
</evidence>
<dbReference type="InterPro" id="IPR008266">
    <property type="entry name" value="Tyr_kinase_AS"/>
</dbReference>
<dbReference type="GO" id="GO:0005634">
    <property type="term" value="C:nucleus"/>
    <property type="evidence" value="ECO:0007669"/>
    <property type="project" value="TreeGrafter"/>
</dbReference>
<dbReference type="InterPro" id="IPR020635">
    <property type="entry name" value="Tyr_kinase_cat_dom"/>
</dbReference>
<dbReference type="SMART" id="SM00219">
    <property type="entry name" value="TyrKc"/>
    <property type="match status" value="1"/>
</dbReference>
<dbReference type="GO" id="GO:0004713">
    <property type="term" value="F:protein tyrosine kinase activity"/>
    <property type="evidence" value="ECO:0007669"/>
    <property type="project" value="InterPro"/>
</dbReference>
<proteinExistence type="predicted"/>
<dbReference type="Gene3D" id="3.30.200.20">
    <property type="entry name" value="Phosphorylase Kinase, domain 1"/>
    <property type="match status" value="1"/>
</dbReference>
<dbReference type="SUPFAM" id="SSF56112">
    <property type="entry name" value="Protein kinase-like (PK-like)"/>
    <property type="match status" value="1"/>
</dbReference>
<dbReference type="GO" id="GO:0005524">
    <property type="term" value="F:ATP binding"/>
    <property type="evidence" value="ECO:0007669"/>
    <property type="project" value="UniProtKB-KW"/>
</dbReference>
<keyword evidence="5" id="KW-0067">ATP-binding</keyword>
<dbReference type="OrthoDB" id="413582at2759"/>
<dbReference type="PROSITE" id="PS00109">
    <property type="entry name" value="PROTEIN_KINASE_TYR"/>
    <property type="match status" value="1"/>
</dbReference>
<dbReference type="EMBL" id="BMAO01036637">
    <property type="protein sequence ID" value="GFR12182.1"/>
    <property type="molecule type" value="Genomic_DNA"/>
</dbReference>
<sequence>MHKYSRVVLPFLEEETHDYTNLFDNLNFTIRKRTHQKSEQEQTLELIKKGRSEEEFKITEQTRTFIHKAENKKHEKFSLVRYHYIKGLDYDKNDDISEIVFLRKLEHPNILKFYDPVIQNDKDGLAFLFEPHHSLLSSVIEERIDLLYETRIVKNIMKQLFTALDYLHSKHVIHRDIRPDNILFTSTGVLKIWNFRNAQWTNQKNVTVKTYEYGYQPLELLLELEKCSTAVDMWSAGCIFAELLLKKTLFPMKEKENLLKQIFAIFGFPTKEIYKELYDYPLLFDLFSYKKHHYNCLDLHINKNSALANDVSVLNLLHACLMYDPKERITANEVLEHKYFSAAPTAYPDERIVKVLESSNISKRLREFKNCKKV</sequence>
<evidence type="ECO:0000256" key="4">
    <source>
        <dbReference type="ARBA" id="ARBA00022777"/>
    </source>
</evidence>
<reference evidence="7" key="1">
    <citation type="submission" date="2020-07" db="EMBL/GenBank/DDBJ databases">
        <title>Multicomponent nature underlies the extraordinary mechanical properties of spider dragline silk.</title>
        <authorList>
            <person name="Kono N."/>
            <person name="Nakamura H."/>
            <person name="Mori M."/>
            <person name="Yoshida Y."/>
            <person name="Ohtoshi R."/>
            <person name="Malay A.D."/>
            <person name="Moran D.A.P."/>
            <person name="Tomita M."/>
            <person name="Numata K."/>
            <person name="Arakawa K."/>
        </authorList>
    </citation>
    <scope>NUCLEOTIDE SEQUENCE</scope>
</reference>